<dbReference type="RefSeq" id="WP_281815612.1">
    <property type="nucleotide sequence ID" value="NZ_BRLB01000006.1"/>
</dbReference>
<dbReference type="SUPFAM" id="SSF46785">
    <property type="entry name" value="Winged helix' DNA-binding domain"/>
    <property type="match status" value="1"/>
</dbReference>
<dbReference type="InterPro" id="IPR022689">
    <property type="entry name" value="Iron_dep_repressor"/>
</dbReference>
<dbReference type="GO" id="GO:0003677">
    <property type="term" value="F:DNA binding"/>
    <property type="evidence" value="ECO:0007669"/>
    <property type="project" value="UniProtKB-KW"/>
</dbReference>
<keyword evidence="4" id="KW-0963">Cytoplasm</keyword>
<gene>
    <name evidence="13" type="ORF">SH1V18_23620</name>
</gene>
<reference evidence="13" key="1">
    <citation type="submission" date="2022-06" db="EMBL/GenBank/DDBJ databases">
        <title>Vallitalea longa sp. nov., an anaerobic bacterium isolated from marine sediment.</title>
        <authorList>
            <person name="Hirano S."/>
            <person name="Terahara T."/>
            <person name="Mori K."/>
            <person name="Hamada M."/>
            <person name="Matsumoto R."/>
            <person name="Kobayashi T."/>
        </authorList>
    </citation>
    <scope>NUCLEOTIDE SEQUENCE</scope>
    <source>
        <strain evidence="13">SH18-1</strain>
    </source>
</reference>
<dbReference type="EMBL" id="BRLB01000006">
    <property type="protein sequence ID" value="GKX29882.1"/>
    <property type="molecule type" value="Genomic_DNA"/>
</dbReference>
<dbReference type="SUPFAM" id="SSF47979">
    <property type="entry name" value="Iron-dependent repressor protein, dimerization domain"/>
    <property type="match status" value="1"/>
</dbReference>
<name>A0A9W6DFV8_9FIRM</name>
<dbReference type="InterPro" id="IPR001367">
    <property type="entry name" value="Fe_dep_repressor"/>
</dbReference>
<evidence type="ECO:0000256" key="7">
    <source>
        <dbReference type="ARBA" id="ARBA00023125"/>
    </source>
</evidence>
<evidence type="ECO:0000256" key="4">
    <source>
        <dbReference type="ARBA" id="ARBA00022490"/>
    </source>
</evidence>
<comment type="similarity">
    <text evidence="2">Belongs to the DtxR/MntR family.</text>
</comment>
<organism evidence="13 14">
    <name type="scientific">Vallitalea longa</name>
    <dbReference type="NCBI Taxonomy" id="2936439"/>
    <lineage>
        <taxon>Bacteria</taxon>
        <taxon>Bacillati</taxon>
        <taxon>Bacillota</taxon>
        <taxon>Clostridia</taxon>
        <taxon>Lachnospirales</taxon>
        <taxon>Vallitaleaceae</taxon>
        <taxon>Vallitalea</taxon>
    </lineage>
</organism>
<evidence type="ECO:0000256" key="1">
    <source>
        <dbReference type="ARBA" id="ARBA00004496"/>
    </source>
</evidence>
<dbReference type="PANTHER" id="PTHR33238:SF11">
    <property type="entry name" value="TRANSCRIPTIONAL REGULATOR MNTR"/>
    <property type="match status" value="1"/>
</dbReference>
<dbReference type="Pfam" id="PF02742">
    <property type="entry name" value="Fe_dep_repr_C"/>
    <property type="match status" value="1"/>
</dbReference>
<dbReference type="InterPro" id="IPR036390">
    <property type="entry name" value="WH_DNA-bd_sf"/>
</dbReference>
<comment type="subunit">
    <text evidence="3">Homodimer.</text>
</comment>
<keyword evidence="7" id="KW-0238">DNA-binding</keyword>
<dbReference type="PROSITE" id="PS50944">
    <property type="entry name" value="HTH_DTXR"/>
    <property type="match status" value="1"/>
</dbReference>
<dbReference type="GO" id="GO:0046914">
    <property type="term" value="F:transition metal ion binding"/>
    <property type="evidence" value="ECO:0007669"/>
    <property type="project" value="InterPro"/>
</dbReference>
<dbReference type="PANTHER" id="PTHR33238">
    <property type="entry name" value="IRON (METAL) DEPENDENT REPRESSOR, DTXR FAMILY"/>
    <property type="match status" value="1"/>
</dbReference>
<dbReference type="Pfam" id="PF01325">
    <property type="entry name" value="Fe_dep_repress"/>
    <property type="match status" value="1"/>
</dbReference>
<dbReference type="GO" id="GO:0046983">
    <property type="term" value="F:protein dimerization activity"/>
    <property type="evidence" value="ECO:0007669"/>
    <property type="project" value="InterPro"/>
</dbReference>
<keyword evidence="8" id="KW-0010">Activator</keyword>
<keyword evidence="10" id="KW-0464">Manganese</keyword>
<dbReference type="GO" id="GO:0005737">
    <property type="term" value="C:cytoplasm"/>
    <property type="evidence" value="ECO:0007669"/>
    <property type="project" value="UniProtKB-SubCell"/>
</dbReference>
<comment type="subcellular location">
    <subcellularLocation>
        <location evidence="1">Cytoplasm</location>
    </subcellularLocation>
</comment>
<evidence type="ECO:0000256" key="6">
    <source>
        <dbReference type="ARBA" id="ARBA00023015"/>
    </source>
</evidence>
<evidence type="ECO:0000256" key="11">
    <source>
        <dbReference type="ARBA" id="ARBA00032593"/>
    </source>
</evidence>
<dbReference type="InterPro" id="IPR036388">
    <property type="entry name" value="WH-like_DNA-bd_sf"/>
</dbReference>
<evidence type="ECO:0000256" key="5">
    <source>
        <dbReference type="ARBA" id="ARBA00022491"/>
    </source>
</evidence>
<dbReference type="GO" id="GO:0003700">
    <property type="term" value="F:DNA-binding transcription factor activity"/>
    <property type="evidence" value="ECO:0007669"/>
    <property type="project" value="InterPro"/>
</dbReference>
<keyword evidence="14" id="KW-1185">Reference proteome</keyword>
<dbReference type="Proteomes" id="UP001144256">
    <property type="component" value="Unassembled WGS sequence"/>
</dbReference>
<accession>A0A9W6DFV8</accession>
<evidence type="ECO:0000313" key="13">
    <source>
        <dbReference type="EMBL" id="GKX29882.1"/>
    </source>
</evidence>
<keyword evidence="5" id="KW-0678">Repressor</keyword>
<evidence type="ECO:0000256" key="10">
    <source>
        <dbReference type="ARBA" id="ARBA00023211"/>
    </source>
</evidence>
<sequence length="145" mass="17201">MLNRGEQDYIKVIFMLEDKNEDEYLNNNELVKTLGHTPQTVNETIKKLVNKKLVEYVPYKGTKLTDEGRDIGTRLIRIHRLWEYFLFEKLGYTWEQVHAEAEKLEHATSFLLEERLYKFLGEPKQCPHGSYIPRLKETIGNKNDN</sequence>
<comment type="caution">
    <text evidence="13">The sequence shown here is derived from an EMBL/GenBank/DDBJ whole genome shotgun (WGS) entry which is preliminary data.</text>
</comment>
<dbReference type="SMART" id="SM00529">
    <property type="entry name" value="HTH_DTXR"/>
    <property type="match status" value="1"/>
</dbReference>
<keyword evidence="6" id="KW-0805">Transcription regulation</keyword>
<dbReference type="InterPro" id="IPR022687">
    <property type="entry name" value="HTH_DTXR"/>
</dbReference>
<evidence type="ECO:0000256" key="8">
    <source>
        <dbReference type="ARBA" id="ARBA00023159"/>
    </source>
</evidence>
<dbReference type="Gene3D" id="1.10.10.10">
    <property type="entry name" value="Winged helix-like DNA-binding domain superfamily/Winged helix DNA-binding domain"/>
    <property type="match status" value="1"/>
</dbReference>
<evidence type="ECO:0000256" key="2">
    <source>
        <dbReference type="ARBA" id="ARBA00007871"/>
    </source>
</evidence>
<feature type="domain" description="HTH dtxR-type" evidence="12">
    <location>
        <begin position="1"/>
        <end position="65"/>
    </location>
</feature>
<evidence type="ECO:0000256" key="3">
    <source>
        <dbReference type="ARBA" id="ARBA00011738"/>
    </source>
</evidence>
<keyword evidence="9" id="KW-0804">Transcription</keyword>
<proteinExistence type="inferred from homology"/>
<evidence type="ECO:0000259" key="12">
    <source>
        <dbReference type="PROSITE" id="PS50944"/>
    </source>
</evidence>
<evidence type="ECO:0000256" key="9">
    <source>
        <dbReference type="ARBA" id="ARBA00023163"/>
    </source>
</evidence>
<dbReference type="InterPro" id="IPR036421">
    <property type="entry name" value="Fe_dep_repressor_sf"/>
</dbReference>
<protein>
    <recommendedName>
        <fullName evidence="11">Manganese transport regulator</fullName>
    </recommendedName>
</protein>
<dbReference type="InterPro" id="IPR050536">
    <property type="entry name" value="DtxR_MntR_Metal-Reg"/>
</dbReference>
<dbReference type="AlphaFoldDB" id="A0A9W6DFV8"/>
<evidence type="ECO:0000313" key="14">
    <source>
        <dbReference type="Proteomes" id="UP001144256"/>
    </source>
</evidence>